<dbReference type="InterPro" id="IPR020472">
    <property type="entry name" value="WD40_PAC1"/>
</dbReference>
<dbReference type="PROSITE" id="PS00678">
    <property type="entry name" value="WD_REPEATS_1"/>
    <property type="match status" value="1"/>
</dbReference>
<evidence type="ECO:0000256" key="1">
    <source>
        <dbReference type="ARBA" id="ARBA00022574"/>
    </source>
</evidence>
<evidence type="ECO:0000313" key="5">
    <source>
        <dbReference type="Proteomes" id="UP000288216"/>
    </source>
</evidence>
<keyword evidence="5" id="KW-1185">Reference proteome</keyword>
<evidence type="ECO:0000256" key="2">
    <source>
        <dbReference type="ARBA" id="ARBA00022737"/>
    </source>
</evidence>
<dbReference type="PANTHER" id="PTHR19878">
    <property type="entry name" value="AUTOPHAGY PROTEIN 16-LIKE"/>
    <property type="match status" value="1"/>
</dbReference>
<dbReference type="InterPro" id="IPR036322">
    <property type="entry name" value="WD40_repeat_dom_sf"/>
</dbReference>
<proteinExistence type="predicted"/>
<sequence length="142" mass="16008">CVLSGHSAKVTAAKFKCYYREAVTGSHDRTIRVWDLSKTACIHSIPVLSRCSDVVCSDSFIISGHFDKKVRLWDSRARMKTSEIPLQGKVTSLDINPDRTQLLSCSRDDLLNVTDLRMNENRLELRAGGFKCGADWTKAIFR</sequence>
<dbReference type="EMBL" id="BFAA01006095">
    <property type="protein sequence ID" value="GCB70168.1"/>
    <property type="molecule type" value="Genomic_DNA"/>
</dbReference>
<dbReference type="OrthoDB" id="6262491at2759"/>
<dbReference type="AlphaFoldDB" id="A0A401PAM6"/>
<dbReference type="InterPro" id="IPR001680">
    <property type="entry name" value="WD40_rpt"/>
</dbReference>
<evidence type="ECO:0000256" key="3">
    <source>
        <dbReference type="PROSITE-ProRule" id="PRU00221"/>
    </source>
</evidence>
<dbReference type="Pfam" id="PF00400">
    <property type="entry name" value="WD40"/>
    <property type="match status" value="3"/>
</dbReference>
<dbReference type="OMA" id="FRYTTHI"/>
<organism evidence="4 5">
    <name type="scientific">Scyliorhinus torazame</name>
    <name type="common">Cloudy catshark</name>
    <name type="synonym">Catulus torazame</name>
    <dbReference type="NCBI Taxonomy" id="75743"/>
    <lineage>
        <taxon>Eukaryota</taxon>
        <taxon>Metazoa</taxon>
        <taxon>Chordata</taxon>
        <taxon>Craniata</taxon>
        <taxon>Vertebrata</taxon>
        <taxon>Chondrichthyes</taxon>
        <taxon>Elasmobranchii</taxon>
        <taxon>Galeomorphii</taxon>
        <taxon>Galeoidea</taxon>
        <taxon>Carcharhiniformes</taxon>
        <taxon>Scyliorhinidae</taxon>
        <taxon>Scyliorhinus</taxon>
    </lineage>
</organism>
<evidence type="ECO:0000313" key="4">
    <source>
        <dbReference type="EMBL" id="GCB70168.1"/>
    </source>
</evidence>
<dbReference type="Gene3D" id="2.130.10.10">
    <property type="entry name" value="YVTN repeat-like/Quinoprotein amine dehydrogenase"/>
    <property type="match status" value="1"/>
</dbReference>
<reference evidence="4 5" key="1">
    <citation type="journal article" date="2018" name="Nat. Ecol. Evol.">
        <title>Shark genomes provide insights into elasmobranch evolution and the origin of vertebrates.</title>
        <authorList>
            <person name="Hara Y"/>
            <person name="Yamaguchi K"/>
            <person name="Onimaru K"/>
            <person name="Kadota M"/>
            <person name="Koyanagi M"/>
            <person name="Keeley SD"/>
            <person name="Tatsumi K"/>
            <person name="Tanaka K"/>
            <person name="Motone F"/>
            <person name="Kageyama Y"/>
            <person name="Nozu R"/>
            <person name="Adachi N"/>
            <person name="Nishimura O"/>
            <person name="Nakagawa R"/>
            <person name="Tanegashima C"/>
            <person name="Kiyatake I"/>
            <person name="Matsumoto R"/>
            <person name="Murakumo K"/>
            <person name="Nishida K"/>
            <person name="Terakita A"/>
            <person name="Kuratani S"/>
            <person name="Sato K"/>
            <person name="Hyodo S Kuraku.S."/>
        </authorList>
    </citation>
    <scope>NUCLEOTIDE SEQUENCE [LARGE SCALE GENOMIC DNA]</scope>
</reference>
<protein>
    <submittedName>
        <fullName evidence="4">Uncharacterized protein</fullName>
    </submittedName>
</protein>
<name>A0A401PAM6_SCYTO</name>
<feature type="repeat" description="WD" evidence="3">
    <location>
        <begin position="3"/>
        <end position="44"/>
    </location>
</feature>
<dbReference type="InterPro" id="IPR045160">
    <property type="entry name" value="ATG16"/>
</dbReference>
<feature type="non-terminal residue" evidence="4">
    <location>
        <position position="1"/>
    </location>
</feature>
<dbReference type="PANTHER" id="PTHR19878:SF7">
    <property type="entry name" value="PROTEIN ATG16L2"/>
    <property type="match status" value="1"/>
</dbReference>
<comment type="caution">
    <text evidence="4">The sequence shown here is derived from an EMBL/GenBank/DDBJ whole genome shotgun (WGS) entry which is preliminary data.</text>
</comment>
<dbReference type="InterPro" id="IPR015943">
    <property type="entry name" value="WD40/YVTN_repeat-like_dom_sf"/>
</dbReference>
<dbReference type="PRINTS" id="PR00320">
    <property type="entry name" value="GPROTEINBRPT"/>
</dbReference>
<dbReference type="PROSITE" id="PS50082">
    <property type="entry name" value="WD_REPEATS_2"/>
    <property type="match status" value="1"/>
</dbReference>
<dbReference type="SMART" id="SM00320">
    <property type="entry name" value="WD40"/>
    <property type="match status" value="3"/>
</dbReference>
<gene>
    <name evidence="4" type="ORF">scyTo_0012560</name>
</gene>
<dbReference type="Proteomes" id="UP000288216">
    <property type="component" value="Unassembled WGS sequence"/>
</dbReference>
<dbReference type="PROSITE" id="PS50294">
    <property type="entry name" value="WD_REPEATS_REGION"/>
    <property type="match status" value="1"/>
</dbReference>
<dbReference type="GO" id="GO:0000045">
    <property type="term" value="P:autophagosome assembly"/>
    <property type="evidence" value="ECO:0007669"/>
    <property type="project" value="InterPro"/>
</dbReference>
<dbReference type="STRING" id="75743.A0A401PAM6"/>
<dbReference type="InterPro" id="IPR019775">
    <property type="entry name" value="WD40_repeat_CS"/>
</dbReference>
<keyword evidence="2" id="KW-0677">Repeat</keyword>
<keyword evidence="1 3" id="KW-0853">WD repeat</keyword>
<dbReference type="SUPFAM" id="SSF50978">
    <property type="entry name" value="WD40 repeat-like"/>
    <property type="match status" value="1"/>
</dbReference>
<accession>A0A401PAM6</accession>